<keyword evidence="2" id="KW-1185">Reference proteome</keyword>
<dbReference type="Gene3D" id="1.10.437.20">
    <property type="entry name" value="dsDNA poxvirus"/>
    <property type="match status" value="1"/>
</dbReference>
<dbReference type="Pfam" id="PF06227">
    <property type="entry name" value="Poxv_Bcl-2-like"/>
    <property type="match status" value="1"/>
</dbReference>
<evidence type="ECO:0000313" key="1">
    <source>
        <dbReference type="EMBL" id="ASK51366.1"/>
    </source>
</evidence>
<gene>
    <name evidence="1" type="ORF">EPTV-WA-165</name>
</gene>
<protein>
    <submittedName>
        <fullName evidence="1">Uncharacterized protein</fullName>
    </submittedName>
</protein>
<reference evidence="1 2" key="1">
    <citation type="journal article" date="2017" name="Virus Genes">
        <title>Characterization of Eptesipoxvirus, a novel poxvirus from a microchiropteran bat.</title>
        <authorList>
            <person name="Tu S.L."/>
            <person name="Nakazawa Y."/>
            <person name="Gao J."/>
            <person name="Wilkins K."/>
            <person name="Gallardo-Romero N."/>
            <person name="Li Y."/>
            <person name="Emerson G.L."/>
            <person name="Carroll D.S."/>
            <person name="Upton C."/>
        </authorList>
    </citation>
    <scope>NUCLEOTIDE SEQUENCE [LARGE SCALE GENOMIC DNA]</scope>
    <source>
        <strain evidence="1 2">Washington</strain>
    </source>
</reference>
<dbReference type="Proteomes" id="UP000217428">
    <property type="component" value="Segment"/>
</dbReference>
<dbReference type="InterPro" id="IPR022819">
    <property type="entry name" value="Poxvirus_Bcl-2-like"/>
</dbReference>
<organism evidence="1 2">
    <name type="scientific">Eptesipox virus</name>
    <dbReference type="NCBI Taxonomy" id="1329402"/>
    <lineage>
        <taxon>Viruses</taxon>
        <taxon>Varidnaviria</taxon>
        <taxon>Bamfordvirae</taxon>
        <taxon>Nucleocytoviricota</taxon>
        <taxon>Pokkesviricetes</taxon>
        <taxon>Chitovirales</taxon>
        <taxon>Poxviridae</taxon>
        <taxon>Chordopoxvirinae</taxon>
        <taxon>Vespertilionpoxvirus</taxon>
        <taxon>Vespertilionpoxvirus eptesipox</taxon>
    </lineage>
</organism>
<evidence type="ECO:0000313" key="2">
    <source>
        <dbReference type="Proteomes" id="UP000217428"/>
    </source>
</evidence>
<name>A0A220T6M9_9POXV</name>
<dbReference type="OrthoDB" id="13317at10239"/>
<sequence>MAAFFTPTYLCKDFLLSEDDIVTAVEDYITWCSLGLKYRPKAGNLFKMLDTFKLDAIKLFGNIKTQHEIFLSFQLKETNNLDAIELYIKSFYSNNIINNVCATIGLMALAAEYYGGKNKPTNETFKIIGMINSIFDSFDFNLVKSIIINRIN</sequence>
<dbReference type="EMBL" id="KY747497">
    <property type="protein sequence ID" value="ASK51366.1"/>
    <property type="molecule type" value="Genomic_DNA"/>
</dbReference>
<accession>A0A220T6M9</accession>
<dbReference type="InterPro" id="IPR043018">
    <property type="entry name" value="Poxvirus_sf"/>
</dbReference>
<proteinExistence type="predicted"/>